<keyword evidence="12" id="KW-0472">Membrane</keyword>
<keyword evidence="9" id="KW-0378">Hydrolase</keyword>
<dbReference type="GO" id="GO:0006508">
    <property type="term" value="P:proteolysis"/>
    <property type="evidence" value="ECO:0007669"/>
    <property type="project" value="UniProtKB-KW"/>
</dbReference>
<proteinExistence type="inferred from homology"/>
<keyword evidence="5" id="KW-0645">Protease</keyword>
<keyword evidence="4 18" id="KW-0121">Carboxypeptidase</keyword>
<evidence type="ECO:0000256" key="14">
    <source>
        <dbReference type="ARBA" id="ARBA00038895"/>
    </source>
</evidence>
<evidence type="ECO:0000313" key="18">
    <source>
        <dbReference type="EMBL" id="CAH7671580.1"/>
    </source>
</evidence>
<evidence type="ECO:0000256" key="2">
    <source>
        <dbReference type="ARBA" id="ARBA00004393"/>
    </source>
</evidence>
<evidence type="ECO:0000256" key="15">
    <source>
        <dbReference type="ARBA" id="ARBA00040403"/>
    </source>
</evidence>
<evidence type="ECO:0000256" key="3">
    <source>
        <dbReference type="ARBA" id="ARBA00009431"/>
    </source>
</evidence>
<evidence type="ECO:0000256" key="13">
    <source>
        <dbReference type="ARBA" id="ARBA00023180"/>
    </source>
</evidence>
<evidence type="ECO:0000256" key="12">
    <source>
        <dbReference type="ARBA" id="ARBA00023136"/>
    </source>
</evidence>
<dbReference type="EMBL" id="CALTRL010001217">
    <property type="protein sequence ID" value="CAH7671580.1"/>
    <property type="molecule type" value="Genomic_DNA"/>
</dbReference>
<dbReference type="Gene3D" id="3.40.50.1820">
    <property type="entry name" value="alpha/beta hydrolase"/>
    <property type="match status" value="1"/>
</dbReference>
<keyword evidence="7" id="KW-0053">Apoptosis</keyword>
<dbReference type="GO" id="GO:0006915">
    <property type="term" value="P:apoptotic process"/>
    <property type="evidence" value="ECO:0007669"/>
    <property type="project" value="UniProtKB-KW"/>
</dbReference>
<dbReference type="EC" id="3.4.16.6" evidence="14"/>
<evidence type="ECO:0000256" key="4">
    <source>
        <dbReference type="ARBA" id="ARBA00022645"/>
    </source>
</evidence>
<evidence type="ECO:0000256" key="17">
    <source>
        <dbReference type="ARBA" id="ARBA00042717"/>
    </source>
</evidence>
<gene>
    <name evidence="18" type="ORF">PPACK8108_LOCUS6372</name>
</gene>
<dbReference type="GO" id="GO:0005802">
    <property type="term" value="C:trans-Golgi network"/>
    <property type="evidence" value="ECO:0007669"/>
    <property type="project" value="TreeGrafter"/>
</dbReference>
<dbReference type="InterPro" id="IPR029058">
    <property type="entry name" value="AB_hydrolase_fold"/>
</dbReference>
<dbReference type="SUPFAM" id="SSF53474">
    <property type="entry name" value="alpha/beta-Hydrolases"/>
    <property type="match status" value="1"/>
</dbReference>
<dbReference type="PANTHER" id="PTHR11802">
    <property type="entry name" value="SERINE PROTEASE FAMILY S10 SERINE CARBOXYPEPTIDASE"/>
    <property type="match status" value="1"/>
</dbReference>
<comment type="caution">
    <text evidence="18">The sequence shown here is derived from an EMBL/GenBank/DDBJ whole genome shotgun (WGS) entry which is preliminary data.</text>
</comment>
<keyword evidence="10" id="KW-1133">Transmembrane helix</keyword>
<dbReference type="GO" id="GO:0004185">
    <property type="term" value="F:serine-type carboxypeptidase activity"/>
    <property type="evidence" value="ECO:0007669"/>
    <property type="project" value="UniProtKB-EC"/>
</dbReference>
<keyword evidence="19" id="KW-1185">Reference proteome</keyword>
<evidence type="ECO:0000256" key="10">
    <source>
        <dbReference type="ARBA" id="ARBA00022989"/>
    </source>
</evidence>
<organism evidence="18 19">
    <name type="scientific">Phakopsora pachyrhizi</name>
    <name type="common">Asian soybean rust disease fungus</name>
    <dbReference type="NCBI Taxonomy" id="170000"/>
    <lineage>
        <taxon>Eukaryota</taxon>
        <taxon>Fungi</taxon>
        <taxon>Dikarya</taxon>
        <taxon>Basidiomycota</taxon>
        <taxon>Pucciniomycotina</taxon>
        <taxon>Pucciniomycetes</taxon>
        <taxon>Pucciniales</taxon>
        <taxon>Phakopsoraceae</taxon>
        <taxon>Phakopsora</taxon>
    </lineage>
</organism>
<name>A0AAV0AV06_PHAPC</name>
<protein>
    <recommendedName>
        <fullName evidence="16">Pheromone-processing carboxypeptidase KEX1</fullName>
        <ecNumber evidence="14">3.4.16.6</ecNumber>
    </recommendedName>
    <alternativeName>
        <fullName evidence="17">Carboxypeptidase D</fullName>
    </alternativeName>
    <alternativeName>
        <fullName evidence="15">Pheromone-processing carboxypeptidase kex1</fullName>
    </alternativeName>
</protein>
<evidence type="ECO:0000256" key="16">
    <source>
        <dbReference type="ARBA" id="ARBA00040628"/>
    </source>
</evidence>
<evidence type="ECO:0000256" key="11">
    <source>
        <dbReference type="ARBA" id="ARBA00023034"/>
    </source>
</evidence>
<dbReference type="AlphaFoldDB" id="A0AAV0AV06"/>
<evidence type="ECO:0000313" key="19">
    <source>
        <dbReference type="Proteomes" id="UP001153365"/>
    </source>
</evidence>
<reference evidence="18" key="1">
    <citation type="submission" date="2022-06" db="EMBL/GenBank/DDBJ databases">
        <authorList>
            <consortium name="SYNGENTA / RWTH Aachen University"/>
        </authorList>
    </citation>
    <scope>NUCLEOTIDE SEQUENCE</scope>
</reference>
<evidence type="ECO:0000256" key="7">
    <source>
        <dbReference type="ARBA" id="ARBA00022703"/>
    </source>
</evidence>
<evidence type="ECO:0000256" key="8">
    <source>
        <dbReference type="ARBA" id="ARBA00022729"/>
    </source>
</evidence>
<keyword evidence="8" id="KW-0732">Signal</keyword>
<comment type="subcellular location">
    <subcellularLocation>
        <location evidence="2">Golgi apparatus</location>
        <location evidence="2">trans-Golgi network membrane</location>
        <topology evidence="2">Single-pass type I membrane protein</topology>
    </subcellularLocation>
</comment>
<keyword evidence="13" id="KW-0325">Glycoprotein</keyword>
<dbReference type="Pfam" id="PF00450">
    <property type="entry name" value="Peptidase_S10"/>
    <property type="match status" value="1"/>
</dbReference>
<evidence type="ECO:0000256" key="9">
    <source>
        <dbReference type="ARBA" id="ARBA00022801"/>
    </source>
</evidence>
<evidence type="ECO:0000256" key="6">
    <source>
        <dbReference type="ARBA" id="ARBA00022692"/>
    </source>
</evidence>
<accession>A0AAV0AV06</accession>
<keyword evidence="6" id="KW-0812">Transmembrane</keyword>
<dbReference type="InterPro" id="IPR001563">
    <property type="entry name" value="Peptidase_S10"/>
</dbReference>
<comment type="similarity">
    <text evidence="3">Belongs to the peptidase S10 family.</text>
</comment>
<evidence type="ECO:0000256" key="1">
    <source>
        <dbReference type="ARBA" id="ARBA00001003"/>
    </source>
</evidence>
<feature type="non-terminal residue" evidence="18">
    <location>
        <position position="1"/>
    </location>
</feature>
<dbReference type="Proteomes" id="UP001153365">
    <property type="component" value="Unassembled WGS sequence"/>
</dbReference>
<comment type="catalytic activity">
    <reaction evidence="1">
        <text>Preferential release of a C-terminal arginine or lysine residue.</text>
        <dbReference type="EC" id="3.4.16.6"/>
    </reaction>
</comment>
<keyword evidence="11" id="KW-0333">Golgi apparatus</keyword>
<dbReference type="PANTHER" id="PTHR11802:SF190">
    <property type="entry name" value="PHEROMONE-PROCESSING CARBOXYPEPTIDASE KEX1"/>
    <property type="match status" value="1"/>
</dbReference>
<evidence type="ECO:0000256" key="5">
    <source>
        <dbReference type="ARBA" id="ARBA00022670"/>
    </source>
</evidence>
<sequence length="79" mass="8677">KSNHIGNRQILMVWLNGGPGCSSFDGNLMEVGPLRMILKANGKLQEAEAPWSKYANVLFIDQPTGTGYSYGSKNEFVDN</sequence>